<proteinExistence type="predicted"/>
<dbReference type="EMBL" id="PYOC01000012">
    <property type="protein sequence ID" value="PSV43619.1"/>
    <property type="molecule type" value="Genomic_DNA"/>
</dbReference>
<evidence type="ECO:0000313" key="2">
    <source>
        <dbReference type="Proteomes" id="UP000241803"/>
    </source>
</evidence>
<reference evidence="1 2" key="1">
    <citation type="submission" date="2018-03" db="EMBL/GenBank/DDBJ databases">
        <title>Whole genome sequencing of Histamine producing bacteria.</title>
        <authorList>
            <person name="Butler K."/>
        </authorList>
    </citation>
    <scope>NUCLEOTIDE SEQUENCE [LARGE SCALE GENOMIC DNA]</scope>
    <source>
        <strain evidence="1 2">ATCC 19614</strain>
    </source>
</reference>
<gene>
    <name evidence="1" type="ORF">C9J47_22385</name>
</gene>
<organism evidence="1 2">
    <name type="scientific">Photobacterium indicum</name>
    <dbReference type="NCBI Taxonomy" id="81447"/>
    <lineage>
        <taxon>Bacteria</taxon>
        <taxon>Pseudomonadati</taxon>
        <taxon>Pseudomonadota</taxon>
        <taxon>Gammaproteobacteria</taxon>
        <taxon>Vibrionales</taxon>
        <taxon>Vibrionaceae</taxon>
        <taxon>Photobacterium</taxon>
    </lineage>
</organism>
<comment type="caution">
    <text evidence="1">The sequence shown here is derived from an EMBL/GenBank/DDBJ whole genome shotgun (WGS) entry which is preliminary data.</text>
</comment>
<keyword evidence="2" id="KW-1185">Reference proteome</keyword>
<dbReference type="AlphaFoldDB" id="A0A2T3L3E6"/>
<accession>A0A2T3L3E6</accession>
<dbReference type="RefSeq" id="WP_107255491.1">
    <property type="nucleotide sequence ID" value="NZ_PYOC01000012.1"/>
</dbReference>
<sequence length="160" mass="17604">MNISETQVKLSYLFFGLCAVVSVPISYDDPLKGSLCGIGSGLLIGVLFGYRQALEQFRGKEEVVDIICPEQRKEKQTSKSKFSTTDVSPLVVDYIDDSIRNGREITVIYHGGSTAGDPREIFPIRFNGNKLVCRPSGDGGIRNYLLHKIEAVTDDGEIIS</sequence>
<evidence type="ECO:0008006" key="3">
    <source>
        <dbReference type="Google" id="ProtNLM"/>
    </source>
</evidence>
<evidence type="ECO:0000313" key="1">
    <source>
        <dbReference type="EMBL" id="PSV43619.1"/>
    </source>
</evidence>
<dbReference type="Proteomes" id="UP000241803">
    <property type="component" value="Unassembled WGS sequence"/>
</dbReference>
<name>A0A2T3L3E6_9GAMM</name>
<protein>
    <recommendedName>
        <fullName evidence="3">WYL domain-containing protein</fullName>
    </recommendedName>
</protein>